<name>A0A1G8GC90_9FLAO</name>
<gene>
    <name evidence="1" type="ORF">SAMN05421818_12520</name>
</gene>
<proteinExistence type="predicted"/>
<dbReference type="Proteomes" id="UP000243588">
    <property type="component" value="Unassembled WGS sequence"/>
</dbReference>
<accession>A0A1G8GC90</accession>
<evidence type="ECO:0000313" key="2">
    <source>
        <dbReference type="Proteomes" id="UP000243588"/>
    </source>
</evidence>
<dbReference type="EMBL" id="FNDQ01000025">
    <property type="protein sequence ID" value="SDH91973.1"/>
    <property type="molecule type" value="Genomic_DNA"/>
</dbReference>
<evidence type="ECO:0000313" key="1">
    <source>
        <dbReference type="EMBL" id="SDH91973.1"/>
    </source>
</evidence>
<sequence length="164" mass="19067">MDVLCRSQFFIDLGIDVLNSKHIVQLQREYNFSEDCYRYLLANESLSNVLDLCDIGSHREQVVFCNSTIIEINEESIFSPYVFFFAREGMLLIGEVLVGEHKGEIVSIVEDLYCDIDSLEELLEDLNISITYAFNDENRIIKELMKPSLQVFTLLEKSFEKFIK</sequence>
<reference evidence="2" key="1">
    <citation type="submission" date="2016-10" db="EMBL/GenBank/DDBJ databases">
        <authorList>
            <person name="Varghese N."/>
            <person name="Submissions S."/>
        </authorList>
    </citation>
    <scope>NUCLEOTIDE SEQUENCE [LARGE SCALE GENOMIC DNA]</scope>
    <source>
        <strain evidence="2">DSM 23313</strain>
    </source>
</reference>
<dbReference type="RefSeq" id="WP_090410200.1">
    <property type="nucleotide sequence ID" value="NZ_FNDQ01000025.1"/>
</dbReference>
<dbReference type="AlphaFoldDB" id="A0A1G8GC90"/>
<protein>
    <submittedName>
        <fullName evidence="1">Uncharacterized protein</fullName>
    </submittedName>
</protein>
<keyword evidence="2" id="KW-1185">Reference proteome</keyword>
<organism evidence="1 2">
    <name type="scientific">Myroides phaeus</name>
    <dbReference type="NCBI Taxonomy" id="702745"/>
    <lineage>
        <taxon>Bacteria</taxon>
        <taxon>Pseudomonadati</taxon>
        <taxon>Bacteroidota</taxon>
        <taxon>Flavobacteriia</taxon>
        <taxon>Flavobacteriales</taxon>
        <taxon>Flavobacteriaceae</taxon>
        <taxon>Myroides</taxon>
    </lineage>
</organism>